<accession>A0A1Q9EDZ7</accession>
<dbReference type="EMBL" id="LSRX01000180">
    <property type="protein sequence ID" value="OLQ05607.1"/>
    <property type="molecule type" value="Genomic_DNA"/>
</dbReference>
<name>A0A1Q9EDZ7_SYMMI</name>
<protein>
    <submittedName>
        <fullName evidence="1">Uncharacterized protein</fullName>
    </submittedName>
</protein>
<evidence type="ECO:0000313" key="2">
    <source>
        <dbReference type="Proteomes" id="UP000186817"/>
    </source>
</evidence>
<keyword evidence="2" id="KW-1185">Reference proteome</keyword>
<dbReference type="OrthoDB" id="409729at2759"/>
<gene>
    <name evidence="1" type="ORF">AK812_SmicGene11211</name>
</gene>
<sequence length="565" mass="61539">MAKSAASSSLCLQETSYVLKTFSLGVTRVLLHEMAVSDFNRSGAGVNGKHAQGVIRRIFGQEGLCVWRYNRGLCLEPPPTDPLRYARHTNKFVAMQKSLLAEVELKPLRGAFCKSHLWHGLYTAKVGGRCYHDTGLPIVPNMEDAEVQQTWANGMWFETLQHEAWIKHPDAIKGESFFDAVSRQVPLSGQFTEDVKTACYNFSKVIGEEQVQILTNAFQAYVNASEQVLGASMLTACTSVPEIAVWCKTAMCVANMCSPSARMVKHGTKMVGQQVPDGSIRAFAKLDRHAVQCAEEKLAKVVEGYARDHVGSVPSETYLKAQVVFLSKAAEALSKMTAMLESDDCTQDLDEKLGVAEEKMRQILQSAGASLPSRARVMPAPTERSAKKQKLSGTVDSLPPLLVKDGRVQEDIFTRARAKGLTPGCAVILGGESESKSVQGELLSFVAGSDNAKVRDTDGTVHSVNLDDLTVDQNALQGKKMKEPRAIDPRNPGRKWSIMSESQAKGAVKDAVRAALFSLNAAWSPGEDQLRVHEETAGETMSINHAAKAGSLVFVPYLNPKPSFP</sequence>
<evidence type="ECO:0000313" key="1">
    <source>
        <dbReference type="EMBL" id="OLQ05607.1"/>
    </source>
</evidence>
<proteinExistence type="predicted"/>
<reference evidence="1 2" key="1">
    <citation type="submission" date="2016-02" db="EMBL/GenBank/DDBJ databases">
        <title>Genome analysis of coral dinoflagellate symbionts highlights evolutionary adaptations to a symbiotic lifestyle.</title>
        <authorList>
            <person name="Aranda M."/>
            <person name="Li Y."/>
            <person name="Liew Y.J."/>
            <person name="Baumgarten S."/>
            <person name="Simakov O."/>
            <person name="Wilson M."/>
            <person name="Piel J."/>
            <person name="Ashoor H."/>
            <person name="Bougouffa S."/>
            <person name="Bajic V.B."/>
            <person name="Ryu T."/>
            <person name="Ravasi T."/>
            <person name="Bayer T."/>
            <person name="Micklem G."/>
            <person name="Kim H."/>
            <person name="Bhak J."/>
            <person name="Lajeunesse T.C."/>
            <person name="Voolstra C.R."/>
        </authorList>
    </citation>
    <scope>NUCLEOTIDE SEQUENCE [LARGE SCALE GENOMIC DNA]</scope>
    <source>
        <strain evidence="1 2">CCMP2467</strain>
    </source>
</reference>
<organism evidence="1 2">
    <name type="scientific">Symbiodinium microadriaticum</name>
    <name type="common">Dinoflagellate</name>
    <name type="synonym">Zooxanthella microadriatica</name>
    <dbReference type="NCBI Taxonomy" id="2951"/>
    <lineage>
        <taxon>Eukaryota</taxon>
        <taxon>Sar</taxon>
        <taxon>Alveolata</taxon>
        <taxon>Dinophyceae</taxon>
        <taxon>Suessiales</taxon>
        <taxon>Symbiodiniaceae</taxon>
        <taxon>Symbiodinium</taxon>
    </lineage>
</organism>
<dbReference type="Proteomes" id="UP000186817">
    <property type="component" value="Unassembled WGS sequence"/>
</dbReference>
<dbReference type="AlphaFoldDB" id="A0A1Q9EDZ7"/>
<comment type="caution">
    <text evidence="1">The sequence shown here is derived from an EMBL/GenBank/DDBJ whole genome shotgun (WGS) entry which is preliminary data.</text>
</comment>